<sequence length="78" mass="8820">MFRRGVAAAGSCRSPRDHCVGMRGKWGGDSFDAERTIVNDLKPTDVFRCLWPSFTPRRVFEQTRKGSETTMNPLKRSG</sequence>
<protein>
    <submittedName>
        <fullName evidence="1">Uncharacterized protein</fullName>
    </submittedName>
</protein>
<accession>A0A5C6FUU8</accession>
<dbReference type="Proteomes" id="UP000316476">
    <property type="component" value="Unassembled WGS sequence"/>
</dbReference>
<name>A0A5C6FUU8_9PLAN</name>
<dbReference type="EMBL" id="SJPZ01000001">
    <property type="protein sequence ID" value="TWU66757.1"/>
    <property type="molecule type" value="Genomic_DNA"/>
</dbReference>
<gene>
    <name evidence="1" type="ORF">V7x_23280</name>
</gene>
<evidence type="ECO:0000313" key="1">
    <source>
        <dbReference type="EMBL" id="TWU66757.1"/>
    </source>
</evidence>
<reference evidence="1 2" key="1">
    <citation type="submission" date="2019-02" db="EMBL/GenBank/DDBJ databases">
        <title>Deep-cultivation of Planctomycetes and their phenomic and genomic characterization uncovers novel biology.</title>
        <authorList>
            <person name="Wiegand S."/>
            <person name="Jogler M."/>
            <person name="Boedeker C."/>
            <person name="Pinto D."/>
            <person name="Vollmers J."/>
            <person name="Rivas-Marin E."/>
            <person name="Kohn T."/>
            <person name="Peeters S.H."/>
            <person name="Heuer A."/>
            <person name="Rast P."/>
            <person name="Oberbeckmann S."/>
            <person name="Bunk B."/>
            <person name="Jeske O."/>
            <person name="Meyerdierks A."/>
            <person name="Storesund J.E."/>
            <person name="Kallscheuer N."/>
            <person name="Luecker S."/>
            <person name="Lage O.M."/>
            <person name="Pohl T."/>
            <person name="Merkel B.J."/>
            <person name="Hornburger P."/>
            <person name="Mueller R.-W."/>
            <person name="Bruemmer F."/>
            <person name="Labrenz M."/>
            <person name="Spormann A.M."/>
            <person name="Op Den Camp H."/>
            <person name="Overmann J."/>
            <person name="Amann R."/>
            <person name="Jetten M.S.M."/>
            <person name="Mascher T."/>
            <person name="Medema M.H."/>
            <person name="Devos D.P."/>
            <person name="Kaster A.-K."/>
            <person name="Ovreas L."/>
            <person name="Rohde M."/>
            <person name="Galperin M.Y."/>
            <person name="Jogler C."/>
        </authorList>
    </citation>
    <scope>NUCLEOTIDE SEQUENCE [LARGE SCALE GENOMIC DNA]</scope>
    <source>
        <strain evidence="1 2">V7</strain>
    </source>
</reference>
<evidence type="ECO:0000313" key="2">
    <source>
        <dbReference type="Proteomes" id="UP000316476"/>
    </source>
</evidence>
<comment type="caution">
    <text evidence="1">The sequence shown here is derived from an EMBL/GenBank/DDBJ whole genome shotgun (WGS) entry which is preliminary data.</text>
</comment>
<dbReference type="AlphaFoldDB" id="A0A5C6FUU8"/>
<proteinExistence type="predicted"/>
<organism evidence="1 2">
    <name type="scientific">Crateriforma conspicua</name>
    <dbReference type="NCBI Taxonomy" id="2527996"/>
    <lineage>
        <taxon>Bacteria</taxon>
        <taxon>Pseudomonadati</taxon>
        <taxon>Planctomycetota</taxon>
        <taxon>Planctomycetia</taxon>
        <taxon>Planctomycetales</taxon>
        <taxon>Planctomycetaceae</taxon>
        <taxon>Crateriforma</taxon>
    </lineage>
</organism>